<dbReference type="AlphaFoldDB" id="A0A6J4Q645"/>
<feature type="non-terminal residue" evidence="2">
    <location>
        <position position="76"/>
    </location>
</feature>
<organism evidence="2">
    <name type="scientific">uncultured Rubellimicrobium sp</name>
    <dbReference type="NCBI Taxonomy" id="543078"/>
    <lineage>
        <taxon>Bacteria</taxon>
        <taxon>Pseudomonadati</taxon>
        <taxon>Pseudomonadota</taxon>
        <taxon>Alphaproteobacteria</taxon>
        <taxon>Rhodobacterales</taxon>
        <taxon>Roseobacteraceae</taxon>
        <taxon>Rubellimicrobium</taxon>
        <taxon>environmental samples</taxon>
    </lineage>
</organism>
<proteinExistence type="predicted"/>
<feature type="region of interest" description="Disordered" evidence="1">
    <location>
        <begin position="1"/>
        <end position="23"/>
    </location>
</feature>
<feature type="compositionally biased region" description="Low complexity" evidence="1">
    <location>
        <begin position="1"/>
        <end position="16"/>
    </location>
</feature>
<feature type="non-terminal residue" evidence="2">
    <location>
        <position position="1"/>
    </location>
</feature>
<dbReference type="EMBL" id="CADCUU010000462">
    <property type="protein sequence ID" value="CAA9433951.1"/>
    <property type="molecule type" value="Genomic_DNA"/>
</dbReference>
<keyword evidence="2" id="KW-0808">Transferase</keyword>
<gene>
    <name evidence="2" type="ORF">AVDCRST_MAG15-3056</name>
</gene>
<reference evidence="2" key="1">
    <citation type="submission" date="2020-02" db="EMBL/GenBank/DDBJ databases">
        <authorList>
            <person name="Meier V. D."/>
        </authorList>
    </citation>
    <scope>NUCLEOTIDE SEQUENCE</scope>
    <source>
        <strain evidence="2">AVDCRST_MAG15</strain>
    </source>
</reference>
<dbReference type="EC" id="2.1.2.2" evidence="2"/>
<protein>
    <submittedName>
        <fullName evidence="2">Phosphoribosylglycinamide formyltransferase</fullName>
        <ecNumber evidence="2">2.1.2.2</ecNumber>
    </submittedName>
</protein>
<name>A0A6J4Q645_9RHOB</name>
<accession>A0A6J4Q645</accession>
<evidence type="ECO:0000256" key="1">
    <source>
        <dbReference type="SAM" id="MobiDB-lite"/>
    </source>
</evidence>
<sequence length="76" mass="7945">PMPARWPTATATTVAPSTRLLPSSITGRSWARRGCPSCPVTRPTASPPASSCTNISSTRRCCAASPVATQRPSCCR</sequence>
<dbReference type="GO" id="GO:0004644">
    <property type="term" value="F:phosphoribosylglycinamide formyltransferase activity"/>
    <property type="evidence" value="ECO:0007669"/>
    <property type="project" value="UniProtKB-EC"/>
</dbReference>
<evidence type="ECO:0000313" key="2">
    <source>
        <dbReference type="EMBL" id="CAA9433951.1"/>
    </source>
</evidence>